<organism evidence="8">
    <name type="scientific">Phaffia rhodozyma</name>
    <name type="common">Yeast</name>
    <name type="synonym">Xanthophyllomyces dendrorhous</name>
    <dbReference type="NCBI Taxonomy" id="264483"/>
    <lineage>
        <taxon>Eukaryota</taxon>
        <taxon>Fungi</taxon>
        <taxon>Dikarya</taxon>
        <taxon>Basidiomycota</taxon>
        <taxon>Agaricomycotina</taxon>
        <taxon>Tremellomycetes</taxon>
        <taxon>Cystofilobasidiales</taxon>
        <taxon>Mrakiaceae</taxon>
        <taxon>Phaffia</taxon>
    </lineage>
</organism>
<keyword evidence="4" id="KW-0175">Coiled coil</keyword>
<evidence type="ECO:0000256" key="5">
    <source>
        <dbReference type="PIRNR" id="PIRNR025007"/>
    </source>
</evidence>
<feature type="domain" description="Exocyst complex subunit EXOC6/Sec15 C-terminal" evidence="6">
    <location>
        <begin position="419"/>
        <end position="765"/>
    </location>
</feature>
<comment type="function">
    <text evidence="5">Component of the exocyst complex involved in the docking of exocytic vesicles with fusion sites on the plasma membrane.</text>
</comment>
<dbReference type="Pfam" id="PF20651">
    <property type="entry name" value="EXOC6_Sec15_N"/>
    <property type="match status" value="1"/>
</dbReference>
<accession>A0A0F7SWW9</accession>
<evidence type="ECO:0000259" key="7">
    <source>
        <dbReference type="Pfam" id="PF20651"/>
    </source>
</evidence>
<dbReference type="InterPro" id="IPR042044">
    <property type="entry name" value="EXOC6PINT-1/Sec15/Tip20_C_dom2"/>
</dbReference>
<keyword evidence="2 5" id="KW-0813">Transport</keyword>
<dbReference type="GO" id="GO:0006886">
    <property type="term" value="P:intracellular protein transport"/>
    <property type="evidence" value="ECO:0007669"/>
    <property type="project" value="InterPro"/>
</dbReference>
<proteinExistence type="inferred from homology"/>
<dbReference type="GO" id="GO:0090522">
    <property type="term" value="P:vesicle tethering involved in exocytosis"/>
    <property type="evidence" value="ECO:0007669"/>
    <property type="project" value="UniProtKB-UniRule"/>
</dbReference>
<dbReference type="InterPro" id="IPR048359">
    <property type="entry name" value="EXOC6_Sec15_N"/>
</dbReference>
<dbReference type="Gene3D" id="1.20.58.670">
    <property type="entry name" value="Dsl1p vesicle tethering complex, Tip20p subunit, domain D"/>
    <property type="match status" value="1"/>
</dbReference>
<evidence type="ECO:0000256" key="3">
    <source>
        <dbReference type="ARBA" id="ARBA00022483"/>
    </source>
</evidence>
<dbReference type="Pfam" id="PF04091">
    <property type="entry name" value="Sec15_C"/>
    <property type="match status" value="1"/>
</dbReference>
<sequence>MAPNKRKTAFSNAELEQMLSQITLASPASHLSATSNTENFESLGPLVRNLQALNQQDVFLSSLNRLVEDKEREIEAVCAENYQDFVGSVGTLTGVRKGTGNLRRRIAELDGVMSDVGKDLLEKKKALLKQRKIAENLDSAIETLQSSLRVLDLVNRIDGMIKEEKCWGALRSLEDIQHLPLPPTPFLTHILSSLPSLRAQIKDKVTASQKAWLFEIREKSGYVGELAIEEMERRKRRWAARRDRDLGVGVAQWGLGGVGGSGRVGGAIECLIYEKTEFDPIEAASITFKPLYQCIHIYDALDLRGELQQTYGQDRQTQAHLILSPPPHPVPLDQLLLSLTRSITGFFVLESHVLRSAPKDFRSQRDVDFLWDEVCRGFVIRVERALKEERAGRRELLSVRDCVLRFGRVLESYDYAIDQLTKLLLDMFTQYIALLEKEFSDKFDEIILNDDYAPKRVDHPEAFEEITSVCWMSDGAVKTLSNQEYPVTMPFSSSYLSCCIYIREFVERFYNFVDDLPDHGKDIDALLRSSIDRILTNHVSESIAKKLEGTNNFSLIAQIVINLEHFELACEELNVVLSNLRLDSRLPQIKLSSTGSLSQTLIQAQGRISDLLSKKLDSFFELAEIDFTPDRPRKEGECSEYLREMIGFLANYVDSVLSGLGEEGRQGTYRGACKYICDTLMKWLTGLDFAMLNENGLRDVLLDIKFVQTEMKRLGKMGLEDVFEEINSTVSLVFSPSLSKYIQNPRFRPSYPAVSPQRLSVILHKLGRHGLTLGPSAGLEYEKGLRRRNEADVLRKLPSGMFVPSGGR</sequence>
<dbReference type="PANTHER" id="PTHR12702">
    <property type="entry name" value="SEC15"/>
    <property type="match status" value="1"/>
</dbReference>
<reference evidence="8" key="1">
    <citation type="submission" date="2014-08" db="EMBL/GenBank/DDBJ databases">
        <authorList>
            <person name="Sharma Rahul"/>
            <person name="Thines Marco"/>
        </authorList>
    </citation>
    <scope>NUCLEOTIDE SEQUENCE</scope>
</reference>
<evidence type="ECO:0000313" key="8">
    <source>
        <dbReference type="EMBL" id="CED85244.1"/>
    </source>
</evidence>
<evidence type="ECO:0000256" key="4">
    <source>
        <dbReference type="ARBA" id="ARBA00023054"/>
    </source>
</evidence>
<dbReference type="PIRSF" id="PIRSF025007">
    <property type="entry name" value="Sec15"/>
    <property type="match status" value="1"/>
</dbReference>
<protein>
    <recommendedName>
        <fullName evidence="5">Exocyst complex component SEC15</fullName>
    </recommendedName>
</protein>
<evidence type="ECO:0000256" key="2">
    <source>
        <dbReference type="ARBA" id="ARBA00022448"/>
    </source>
</evidence>
<dbReference type="Gene3D" id="1.10.357.30">
    <property type="entry name" value="Exocyst complex subunit Sec15 C-terminal domain, N-terminal subdomain"/>
    <property type="match status" value="1"/>
</dbReference>
<dbReference type="InterPro" id="IPR042045">
    <property type="entry name" value="EXOC6/Sec15_C_dom1"/>
</dbReference>
<evidence type="ECO:0000256" key="1">
    <source>
        <dbReference type="ARBA" id="ARBA00007944"/>
    </source>
</evidence>
<dbReference type="GO" id="GO:0016020">
    <property type="term" value="C:membrane"/>
    <property type="evidence" value="ECO:0007669"/>
    <property type="project" value="TreeGrafter"/>
</dbReference>
<dbReference type="EMBL" id="LN483332">
    <property type="protein sequence ID" value="CED85244.1"/>
    <property type="molecule type" value="Genomic_DNA"/>
</dbReference>
<keyword evidence="3 5" id="KW-0268">Exocytosis</keyword>
<dbReference type="AlphaFoldDB" id="A0A0F7SWW9"/>
<feature type="domain" description="Exocyst complex component EXOC6/Sec15 N-terminal" evidence="7">
    <location>
        <begin position="63"/>
        <end position="228"/>
    </location>
</feature>
<dbReference type="GO" id="GO:0006893">
    <property type="term" value="P:Golgi to plasma membrane transport"/>
    <property type="evidence" value="ECO:0007669"/>
    <property type="project" value="TreeGrafter"/>
</dbReference>
<dbReference type="InterPro" id="IPR046361">
    <property type="entry name" value="EXOC6/Sec15_C"/>
</dbReference>
<name>A0A0F7SWW9_PHARH</name>
<comment type="similarity">
    <text evidence="1 5">Belongs to the SEC15 family.</text>
</comment>
<evidence type="ECO:0000259" key="6">
    <source>
        <dbReference type="Pfam" id="PF04091"/>
    </source>
</evidence>
<dbReference type="PANTHER" id="PTHR12702:SF0">
    <property type="entry name" value="EXOCYST COMPLEX COMPONENT 6"/>
    <property type="match status" value="1"/>
</dbReference>
<dbReference type="GO" id="GO:0000145">
    <property type="term" value="C:exocyst"/>
    <property type="evidence" value="ECO:0007669"/>
    <property type="project" value="UniProtKB-UniRule"/>
</dbReference>
<dbReference type="InterPro" id="IPR007225">
    <property type="entry name" value="EXOC6/Sec15"/>
</dbReference>